<proteinExistence type="predicted"/>
<feature type="compositionally biased region" description="Basic and acidic residues" evidence="1">
    <location>
        <begin position="75"/>
        <end position="89"/>
    </location>
</feature>
<accession>A0AAN7R1Q1</accession>
<sequence>MPEDYYYSYSKNRSGHIPTFGDWDYSNDLPITQYFECARQAGLIRYSSSSGESDQRTATRTTHDLYAPPPRLQGRAREKRCPRVNEQRKASRICDAAQPQTRHRRAAHTDKLQHRDDAVLYNSRPRAAAAAKVRAPKAVDEDLYKIPPELLHSANRIRCASYLVLSCRNAEEKAGIYIEMSGTRLRCLKQSPPSTCCDQGTGAAT</sequence>
<gene>
    <name evidence="2" type="ORF">SAY86_001599</name>
</gene>
<evidence type="ECO:0000313" key="3">
    <source>
        <dbReference type="Proteomes" id="UP001346149"/>
    </source>
</evidence>
<comment type="caution">
    <text evidence="2">The sequence shown here is derived from an EMBL/GenBank/DDBJ whole genome shotgun (WGS) entry which is preliminary data.</text>
</comment>
<reference evidence="2 3" key="1">
    <citation type="journal article" date="2023" name="Hortic Res">
        <title>Pangenome of water caltrop reveals structural variations and asymmetric subgenome divergence after allopolyploidization.</title>
        <authorList>
            <person name="Zhang X."/>
            <person name="Chen Y."/>
            <person name="Wang L."/>
            <person name="Yuan Y."/>
            <person name="Fang M."/>
            <person name="Shi L."/>
            <person name="Lu R."/>
            <person name="Comes H.P."/>
            <person name="Ma Y."/>
            <person name="Chen Y."/>
            <person name="Huang G."/>
            <person name="Zhou Y."/>
            <person name="Zheng Z."/>
            <person name="Qiu Y."/>
        </authorList>
    </citation>
    <scope>NUCLEOTIDE SEQUENCE [LARGE SCALE GENOMIC DNA]</scope>
    <source>
        <strain evidence="2">F231</strain>
    </source>
</reference>
<dbReference type="PANTHER" id="PTHR33699">
    <property type="entry name" value="EXPRESSED PROTEIN"/>
    <property type="match status" value="1"/>
</dbReference>
<name>A0AAN7R1Q1_TRANT</name>
<keyword evidence="3" id="KW-1185">Reference proteome</keyword>
<evidence type="ECO:0000313" key="2">
    <source>
        <dbReference type="EMBL" id="KAK4784910.1"/>
    </source>
</evidence>
<protein>
    <submittedName>
        <fullName evidence="2">Uncharacterized protein</fullName>
    </submittedName>
</protein>
<dbReference type="EMBL" id="JAXQNO010000013">
    <property type="protein sequence ID" value="KAK4784910.1"/>
    <property type="molecule type" value="Genomic_DNA"/>
</dbReference>
<feature type="compositionally biased region" description="Basic and acidic residues" evidence="1">
    <location>
        <begin position="53"/>
        <end position="63"/>
    </location>
</feature>
<feature type="region of interest" description="Disordered" evidence="1">
    <location>
        <begin position="47"/>
        <end position="112"/>
    </location>
</feature>
<dbReference type="Proteomes" id="UP001346149">
    <property type="component" value="Unassembled WGS sequence"/>
</dbReference>
<dbReference type="PANTHER" id="PTHR33699:SF3">
    <property type="entry name" value="OS06G0347300 PROTEIN"/>
    <property type="match status" value="1"/>
</dbReference>
<organism evidence="2 3">
    <name type="scientific">Trapa natans</name>
    <name type="common">Water chestnut</name>
    <dbReference type="NCBI Taxonomy" id="22666"/>
    <lineage>
        <taxon>Eukaryota</taxon>
        <taxon>Viridiplantae</taxon>
        <taxon>Streptophyta</taxon>
        <taxon>Embryophyta</taxon>
        <taxon>Tracheophyta</taxon>
        <taxon>Spermatophyta</taxon>
        <taxon>Magnoliopsida</taxon>
        <taxon>eudicotyledons</taxon>
        <taxon>Gunneridae</taxon>
        <taxon>Pentapetalae</taxon>
        <taxon>rosids</taxon>
        <taxon>malvids</taxon>
        <taxon>Myrtales</taxon>
        <taxon>Lythraceae</taxon>
        <taxon>Trapa</taxon>
    </lineage>
</organism>
<dbReference type="AlphaFoldDB" id="A0AAN7R1Q1"/>
<evidence type="ECO:0000256" key="1">
    <source>
        <dbReference type="SAM" id="MobiDB-lite"/>
    </source>
</evidence>